<proteinExistence type="predicted"/>
<keyword evidence="2" id="KW-1185">Reference proteome</keyword>
<dbReference type="AlphaFoldDB" id="A0A0D8HP09"/>
<evidence type="ECO:0000313" key="1">
    <source>
        <dbReference type="EMBL" id="KJF18841.1"/>
    </source>
</evidence>
<dbReference type="Proteomes" id="UP000032360">
    <property type="component" value="Unassembled WGS sequence"/>
</dbReference>
<comment type="caution">
    <text evidence="1">The sequence shown here is derived from an EMBL/GenBank/DDBJ whole genome shotgun (WGS) entry which is preliminary data.</text>
</comment>
<evidence type="ECO:0000313" key="2">
    <source>
        <dbReference type="Proteomes" id="UP000032360"/>
    </source>
</evidence>
<accession>A0A0D8HP09</accession>
<protein>
    <submittedName>
        <fullName evidence="1">Uncharacterized protein</fullName>
    </submittedName>
</protein>
<sequence length="56" mass="6468">MWRRKHTCIEKSLYQGHFKVPSVESVCEFLEVKLLMFLTSVVCSVDKFLGVFNLGS</sequence>
<gene>
    <name evidence="1" type="ORF">AXFE_02460</name>
</gene>
<dbReference type="EMBL" id="JXYS01000004">
    <property type="protein sequence ID" value="KJF18841.1"/>
    <property type="molecule type" value="Genomic_DNA"/>
</dbReference>
<reference evidence="1 2" key="1">
    <citation type="submission" date="2015-01" db="EMBL/GenBank/DDBJ databases">
        <title>Draft genome of the acidophilic iron oxidizer Acidithrix ferrooxidans strain Py-F3.</title>
        <authorList>
            <person name="Poehlein A."/>
            <person name="Eisen S."/>
            <person name="Schloemann M."/>
            <person name="Johnson B.D."/>
            <person name="Daniel R."/>
            <person name="Muehling M."/>
        </authorList>
    </citation>
    <scope>NUCLEOTIDE SEQUENCE [LARGE SCALE GENOMIC DNA]</scope>
    <source>
        <strain evidence="1 2">Py-F3</strain>
    </source>
</reference>
<organism evidence="1 2">
    <name type="scientific">Acidithrix ferrooxidans</name>
    <dbReference type="NCBI Taxonomy" id="1280514"/>
    <lineage>
        <taxon>Bacteria</taxon>
        <taxon>Bacillati</taxon>
        <taxon>Actinomycetota</taxon>
        <taxon>Acidimicrobiia</taxon>
        <taxon>Acidimicrobiales</taxon>
        <taxon>Acidimicrobiaceae</taxon>
        <taxon>Acidithrix</taxon>
    </lineage>
</organism>
<name>A0A0D8HP09_9ACTN</name>